<evidence type="ECO:0000256" key="1">
    <source>
        <dbReference type="SAM" id="Phobius"/>
    </source>
</evidence>
<dbReference type="Pfam" id="PF10081">
    <property type="entry name" value="Abhydrolase_9"/>
    <property type="match status" value="1"/>
</dbReference>
<sequence length="546" mass="61500">MLKRYSLLGLILGTLFLVLSLTPSLLPRPYALQGLISGISLSVGYMFGLIISAVWTYLGFKQPASYWQAKLRPLLLGLCLTLIIVTLYFSKQWQSNLHSFMHLEPPNQLYPIAEALIAFTVFYLLDLIARLIGWLAKKVKHYLQPIMPTRVAFLVSGVVTLIFVWFLLNGLLLKFALHTIDQSYQTLDAFTQDEQATPQAATQTGNTASLIPWQTLGNQGRNYILTAPNPTQISQWTGKAAQQPLRVYVGLNSAETPELRAKLALDELKRIGAFNRKLLILITPTGTGWVDEASLDPLEYLQNGDIASVAVQYSYLSSPLSLLIEPEYGRKTARALFNEVYDYWTSLPKTQRPQLYLFGLSLGALNSDLSFDLFDVINDPPQGALWSGPPFAAPTWRTATQERDKGSTAWLPTFKQGKVLRFMNQNGMPPNASQWQNFRLLFLQYGSDPITFFSPHLFLHEPAWLQTPHAPDVNPELRWYPIVTGLQVAADMLIGTGTVPVGYGHDIAAEHYINAWIELLNISDYTPAQIQQLKMYFMKRQINKQD</sequence>
<accession>A0AA95H4Q6</accession>
<dbReference type="Proteomes" id="UP001300672">
    <property type="component" value="Chromosome"/>
</dbReference>
<keyword evidence="1" id="KW-0812">Transmembrane</keyword>
<organism evidence="4">
    <name type="scientific">Candidatus Thiocaldithrix dubininis</name>
    <dbReference type="NCBI Taxonomy" id="3080823"/>
    <lineage>
        <taxon>Bacteria</taxon>
        <taxon>Pseudomonadati</taxon>
        <taxon>Pseudomonadota</taxon>
        <taxon>Gammaproteobacteria</taxon>
        <taxon>Thiotrichales</taxon>
        <taxon>Thiotrichaceae</taxon>
        <taxon>Candidatus Thiocaldithrix</taxon>
    </lineage>
</organism>
<feature type="transmembrane region" description="Helical" evidence="1">
    <location>
        <begin position="109"/>
        <end position="132"/>
    </location>
</feature>
<dbReference type="InterPro" id="IPR012037">
    <property type="entry name" value="Alpha/beta-hydrolase_fam"/>
</dbReference>
<feature type="transmembrane region" description="Helical" evidence="1">
    <location>
        <begin position="153"/>
        <end position="177"/>
    </location>
</feature>
<dbReference type="Pfam" id="PF15420">
    <property type="entry name" value="Abhydrolase_9_N"/>
    <property type="match status" value="1"/>
</dbReference>
<proteinExistence type="predicted"/>
<feature type="transmembrane region" description="Helical" evidence="1">
    <location>
        <begin position="71"/>
        <end position="89"/>
    </location>
</feature>
<reference evidence="4" key="1">
    <citation type="journal article" date="2023" name="Int. J. Mol. Sci.">
        <title>Metagenomics Revealed a New Genus 'Candidatus Thiocaldithrix dubininis' gen. nov., sp. nov. and a New Species 'Candidatus Thiothrix putei' sp. nov. in the Family Thiotrichaceae, Some Members of Which Have Traits of Both Na+- and H+-Motive Energetics.</title>
        <authorList>
            <person name="Ravin N.V."/>
            <person name="Muntyan M.S."/>
            <person name="Smolyakov D.D."/>
            <person name="Rudenko T.S."/>
            <person name="Beletsky A.V."/>
            <person name="Mardanov A.V."/>
            <person name="Grabovich M.Y."/>
        </authorList>
    </citation>
    <scope>NUCLEOTIDE SEQUENCE</scope>
    <source>
        <strain evidence="4">GKL-01</strain>
    </source>
</reference>
<evidence type="ECO:0000259" key="3">
    <source>
        <dbReference type="Pfam" id="PF15420"/>
    </source>
</evidence>
<evidence type="ECO:0000259" key="2">
    <source>
        <dbReference type="Pfam" id="PF10081"/>
    </source>
</evidence>
<dbReference type="AlphaFoldDB" id="A0AA95H4Q6"/>
<feature type="transmembrane region" description="Helical" evidence="1">
    <location>
        <begin position="37"/>
        <end position="59"/>
    </location>
</feature>
<keyword evidence="1" id="KW-1133">Transmembrane helix</keyword>
<dbReference type="EMBL" id="CP124755">
    <property type="protein sequence ID" value="WGZ90937.1"/>
    <property type="molecule type" value="Genomic_DNA"/>
</dbReference>
<feature type="domain" description="Alpha/beta-hydrolase N-terminal" evidence="3">
    <location>
        <begin position="21"/>
        <end position="228"/>
    </location>
</feature>
<name>A0AA95H4Q6_9GAMM</name>
<dbReference type="InterPro" id="IPR027788">
    <property type="entry name" value="Alpha/beta-hydrolase_N_dom"/>
</dbReference>
<evidence type="ECO:0000313" key="4">
    <source>
        <dbReference type="EMBL" id="WGZ90937.1"/>
    </source>
</evidence>
<dbReference type="KEGG" id="tdu:QJT80_00360"/>
<feature type="domain" description="Alpha/beta-hydrolase catalytic" evidence="2">
    <location>
        <begin position="245"/>
        <end position="533"/>
    </location>
</feature>
<dbReference type="PIRSF" id="PIRSF007542">
    <property type="entry name" value="UCP007542"/>
    <property type="match status" value="1"/>
</dbReference>
<protein>
    <submittedName>
        <fullName evidence="4">Alpha/beta-hydrolase family protein</fullName>
    </submittedName>
</protein>
<keyword evidence="1" id="KW-0472">Membrane</keyword>
<reference evidence="4" key="2">
    <citation type="submission" date="2023-04" db="EMBL/GenBank/DDBJ databases">
        <authorList>
            <person name="Beletskiy A.V."/>
            <person name="Mardanov A.V."/>
            <person name="Ravin N.V."/>
        </authorList>
    </citation>
    <scope>NUCLEOTIDE SEQUENCE</scope>
    <source>
        <strain evidence="4">GKL-01</strain>
    </source>
</reference>
<gene>
    <name evidence="4" type="ORF">QJT80_00360</name>
</gene>
<dbReference type="InterPro" id="IPR027787">
    <property type="entry name" value="Alpha/beta-hydrolase_catalytic"/>
</dbReference>